<gene>
    <name evidence="3" type="ORF">TVAG_218270</name>
</gene>
<keyword evidence="2" id="KW-0677">Repeat</keyword>
<reference evidence="3" key="2">
    <citation type="journal article" date="2007" name="Science">
        <title>Draft genome sequence of the sexually transmitted pathogen Trichomonas vaginalis.</title>
        <authorList>
            <person name="Carlton J.M."/>
            <person name="Hirt R.P."/>
            <person name="Silva J.C."/>
            <person name="Delcher A.L."/>
            <person name="Schatz M."/>
            <person name="Zhao Q."/>
            <person name="Wortman J.R."/>
            <person name="Bidwell S.L."/>
            <person name="Alsmark U.C.M."/>
            <person name="Besteiro S."/>
            <person name="Sicheritz-Ponten T."/>
            <person name="Noel C.J."/>
            <person name="Dacks J.B."/>
            <person name="Foster P.G."/>
            <person name="Simillion C."/>
            <person name="Van de Peer Y."/>
            <person name="Miranda-Saavedra D."/>
            <person name="Barton G.J."/>
            <person name="Westrop G.D."/>
            <person name="Mueller S."/>
            <person name="Dessi D."/>
            <person name="Fiori P.L."/>
            <person name="Ren Q."/>
            <person name="Paulsen I."/>
            <person name="Zhang H."/>
            <person name="Bastida-Corcuera F.D."/>
            <person name="Simoes-Barbosa A."/>
            <person name="Brown M.T."/>
            <person name="Hayes R.D."/>
            <person name="Mukherjee M."/>
            <person name="Okumura C.Y."/>
            <person name="Schneider R."/>
            <person name="Smith A.J."/>
            <person name="Vanacova S."/>
            <person name="Villalvazo M."/>
            <person name="Haas B.J."/>
            <person name="Pertea M."/>
            <person name="Feldblyum T.V."/>
            <person name="Utterback T.R."/>
            <person name="Shu C.L."/>
            <person name="Osoegawa K."/>
            <person name="de Jong P.J."/>
            <person name="Hrdy I."/>
            <person name="Horvathova L."/>
            <person name="Zubacova Z."/>
            <person name="Dolezal P."/>
            <person name="Malik S.B."/>
            <person name="Logsdon J.M. Jr."/>
            <person name="Henze K."/>
            <person name="Gupta A."/>
            <person name="Wang C.C."/>
            <person name="Dunne R.L."/>
            <person name="Upcroft J.A."/>
            <person name="Upcroft P."/>
            <person name="White O."/>
            <person name="Salzberg S.L."/>
            <person name="Tang P."/>
            <person name="Chiu C.-H."/>
            <person name="Lee Y.-S."/>
            <person name="Embley T.M."/>
            <person name="Coombs G.H."/>
            <person name="Mottram J.C."/>
            <person name="Tachezy J."/>
            <person name="Fraser-Liggett C.M."/>
            <person name="Johnson P.J."/>
        </authorList>
    </citation>
    <scope>NUCLEOTIDE SEQUENCE [LARGE SCALE GENOMIC DNA]</scope>
    <source>
        <strain evidence="3">G3</strain>
    </source>
</reference>
<keyword evidence="4" id="KW-1185">Reference proteome</keyword>
<dbReference type="KEGG" id="tva:4754992"/>
<evidence type="ECO:0000256" key="1">
    <source>
        <dbReference type="ARBA" id="ARBA00022441"/>
    </source>
</evidence>
<organism evidence="3 4">
    <name type="scientific">Trichomonas vaginalis (strain ATCC PRA-98 / G3)</name>
    <dbReference type="NCBI Taxonomy" id="412133"/>
    <lineage>
        <taxon>Eukaryota</taxon>
        <taxon>Metamonada</taxon>
        <taxon>Parabasalia</taxon>
        <taxon>Trichomonadida</taxon>
        <taxon>Trichomonadidae</taxon>
        <taxon>Trichomonas</taxon>
    </lineage>
</organism>
<dbReference type="SMR" id="A2FD20"/>
<protein>
    <submittedName>
        <fullName evidence="3">Kelch motif family protein</fullName>
    </submittedName>
</protein>
<evidence type="ECO:0000313" key="4">
    <source>
        <dbReference type="Proteomes" id="UP000001542"/>
    </source>
</evidence>
<dbReference type="PANTHER" id="PTHR46093:SF18">
    <property type="entry name" value="FIBRONECTIN TYPE-III DOMAIN-CONTAINING PROTEIN"/>
    <property type="match status" value="1"/>
</dbReference>
<sequence length="386" mass="42782">MGNEESLSMQTSYKMTDSYAYAPVAIDHRPANQRPQSKGLFIEQPGSLHKTAYHGVWSMQYSTTLGPVTRIGQCSVFDASTKRLIIAYGVDTNGQCLNDVWALDVNKLSWTCLNRNATSPRQFASAVLIGRNMMVFGGVCNHKFFAELHAINIDTGAVTMINLNNPGPGPRSSPVMFATPDGSLYLWGGYDGAAKSGVHVLKAGSNEWHRYEKAHTGRAAAAFCEHKGRYFVFGSSKGHGLLEFHPETGEFDTIDCTGTEPPHQLNRASLVSVDEYLFLIGGEADSQFMHIYALDVNRYWWFAFHVRPDMESISLADGNVNKNGLFLLPREYGASIIYNESKKEIVSIMGSKMLNLVPIFKLSIGVALSSLHIRSDMYEVFKTGFY</sequence>
<accession>A2FD20</accession>
<dbReference type="PANTHER" id="PTHR46093">
    <property type="entry name" value="ACYL-COA-BINDING DOMAIN-CONTAINING PROTEIN 5"/>
    <property type="match status" value="1"/>
</dbReference>
<dbReference type="InParanoid" id="A2FD20"/>
<dbReference type="VEuPathDB" id="TrichDB:TVAGG3_0423060"/>
<dbReference type="Proteomes" id="UP000001542">
    <property type="component" value="Unassembled WGS sequence"/>
</dbReference>
<dbReference type="EMBL" id="DS113725">
    <property type="protein sequence ID" value="EAX97213.1"/>
    <property type="molecule type" value="Genomic_DNA"/>
</dbReference>
<evidence type="ECO:0000313" key="3">
    <source>
        <dbReference type="EMBL" id="EAX97213.1"/>
    </source>
</evidence>
<dbReference type="Pfam" id="PF24681">
    <property type="entry name" value="Kelch_KLHDC2_KLHL20_DRC7"/>
    <property type="match status" value="1"/>
</dbReference>
<dbReference type="InterPro" id="IPR015915">
    <property type="entry name" value="Kelch-typ_b-propeller"/>
</dbReference>
<dbReference type="OrthoDB" id="10251809at2759"/>
<dbReference type="RefSeq" id="XP_001310143.1">
    <property type="nucleotide sequence ID" value="XM_001310142.1"/>
</dbReference>
<dbReference type="VEuPathDB" id="TrichDB:TVAG_218270"/>
<evidence type="ECO:0000256" key="2">
    <source>
        <dbReference type="ARBA" id="ARBA00022737"/>
    </source>
</evidence>
<dbReference type="AlphaFoldDB" id="A2FD20"/>
<name>A2FD20_TRIV3</name>
<proteinExistence type="predicted"/>
<dbReference type="SUPFAM" id="SSF117281">
    <property type="entry name" value="Kelch motif"/>
    <property type="match status" value="1"/>
</dbReference>
<keyword evidence="1" id="KW-0880">Kelch repeat</keyword>
<reference evidence="3" key="1">
    <citation type="submission" date="2006-10" db="EMBL/GenBank/DDBJ databases">
        <authorList>
            <person name="Amadeo P."/>
            <person name="Zhao Q."/>
            <person name="Wortman J."/>
            <person name="Fraser-Liggett C."/>
            <person name="Carlton J."/>
        </authorList>
    </citation>
    <scope>NUCLEOTIDE SEQUENCE</scope>
    <source>
        <strain evidence="3">G3</strain>
    </source>
</reference>
<dbReference type="Gene3D" id="2.120.10.80">
    <property type="entry name" value="Kelch-type beta propeller"/>
    <property type="match status" value="2"/>
</dbReference>